<comment type="caution">
    <text evidence="6">The sequence shown here is derived from an EMBL/GenBank/DDBJ whole genome shotgun (WGS) entry which is preliminary data.</text>
</comment>
<dbReference type="PANTHER" id="PTHR10209">
    <property type="entry name" value="OXIDOREDUCTASE, 2OG-FE II OXYGENASE FAMILY PROTEIN"/>
    <property type="match status" value="1"/>
</dbReference>
<dbReference type="PANTHER" id="PTHR10209:SF884">
    <property type="entry name" value="1-AMINOCYCLOPROPANE-1-CARBOXYLATE OXIDASE HOMOLOG 1-LIKE"/>
    <property type="match status" value="1"/>
</dbReference>
<dbReference type="Gene3D" id="2.60.120.330">
    <property type="entry name" value="B-lactam Antibiotic, Isopenicillin N Synthase, Chain"/>
    <property type="match status" value="1"/>
</dbReference>
<evidence type="ECO:0000313" key="6">
    <source>
        <dbReference type="EMBL" id="KAK9132297.1"/>
    </source>
</evidence>
<evidence type="ECO:0000259" key="5">
    <source>
        <dbReference type="Pfam" id="PF03171"/>
    </source>
</evidence>
<feature type="domain" description="Isopenicillin N synthase-like Fe(2+) 2OG dioxygenase" evidence="5">
    <location>
        <begin position="8"/>
        <end position="65"/>
    </location>
</feature>
<dbReference type="GO" id="GO:0016491">
    <property type="term" value="F:oxidoreductase activity"/>
    <property type="evidence" value="ECO:0007669"/>
    <property type="project" value="UniProtKB-KW"/>
</dbReference>
<keyword evidence="2" id="KW-0479">Metal-binding</keyword>
<gene>
    <name evidence="6" type="ORF">Scep_011825</name>
</gene>
<dbReference type="InterPro" id="IPR044861">
    <property type="entry name" value="IPNS-like_FE2OG_OXY"/>
</dbReference>
<reference evidence="6 7" key="1">
    <citation type="submission" date="2024-01" db="EMBL/GenBank/DDBJ databases">
        <title>Genome assemblies of Stephania.</title>
        <authorList>
            <person name="Yang L."/>
        </authorList>
    </citation>
    <scope>NUCLEOTIDE SEQUENCE [LARGE SCALE GENOMIC DNA]</scope>
    <source>
        <strain evidence="6">JXDWG</strain>
        <tissue evidence="6">Leaf</tissue>
    </source>
</reference>
<dbReference type="InterPro" id="IPR027443">
    <property type="entry name" value="IPNS-like_sf"/>
</dbReference>
<name>A0AAP0JDW6_9MAGN</name>
<organism evidence="6 7">
    <name type="scientific">Stephania cephalantha</name>
    <dbReference type="NCBI Taxonomy" id="152367"/>
    <lineage>
        <taxon>Eukaryota</taxon>
        <taxon>Viridiplantae</taxon>
        <taxon>Streptophyta</taxon>
        <taxon>Embryophyta</taxon>
        <taxon>Tracheophyta</taxon>
        <taxon>Spermatophyta</taxon>
        <taxon>Magnoliopsida</taxon>
        <taxon>Ranunculales</taxon>
        <taxon>Menispermaceae</taxon>
        <taxon>Menispermoideae</taxon>
        <taxon>Cissampelideae</taxon>
        <taxon>Stephania</taxon>
    </lineage>
</organism>
<dbReference type="AlphaFoldDB" id="A0AAP0JDW6"/>
<evidence type="ECO:0000256" key="2">
    <source>
        <dbReference type="ARBA" id="ARBA00022723"/>
    </source>
</evidence>
<evidence type="ECO:0000256" key="3">
    <source>
        <dbReference type="ARBA" id="ARBA00023002"/>
    </source>
</evidence>
<accession>A0AAP0JDW6</accession>
<proteinExistence type="inferred from homology"/>
<dbReference type="SUPFAM" id="SSF51197">
    <property type="entry name" value="Clavaminate synthase-like"/>
    <property type="match status" value="1"/>
</dbReference>
<dbReference type="GO" id="GO:0046872">
    <property type="term" value="F:metal ion binding"/>
    <property type="evidence" value="ECO:0007669"/>
    <property type="project" value="UniProtKB-KW"/>
</dbReference>
<keyword evidence="4" id="KW-0408">Iron</keyword>
<protein>
    <recommendedName>
        <fullName evidence="5">Isopenicillin N synthase-like Fe(2+) 2OG dioxygenase domain-containing protein</fullName>
    </recommendedName>
</protein>
<dbReference type="Pfam" id="PF03171">
    <property type="entry name" value="2OG-FeII_Oxy"/>
    <property type="match status" value="1"/>
</dbReference>
<comment type="similarity">
    <text evidence="1">Belongs to the iron/ascorbate-dependent oxidoreductase family.</text>
</comment>
<dbReference type="Proteomes" id="UP001419268">
    <property type="component" value="Unassembled WGS sequence"/>
</dbReference>
<keyword evidence="3" id="KW-0560">Oxidoreductase</keyword>
<evidence type="ECO:0000256" key="1">
    <source>
        <dbReference type="ARBA" id="ARBA00008056"/>
    </source>
</evidence>
<evidence type="ECO:0000256" key="4">
    <source>
        <dbReference type="ARBA" id="ARBA00023004"/>
    </source>
</evidence>
<sequence length="80" mass="8970">MGCLEGHLVLGHYYPPCPEPDKTLGFSKHSDNDFLTILFQDQGEWIDILPMHGGLVINVGDLLQASPFVLPNLVFIFQLF</sequence>
<evidence type="ECO:0000313" key="7">
    <source>
        <dbReference type="Proteomes" id="UP001419268"/>
    </source>
</evidence>
<dbReference type="EMBL" id="JBBNAG010000005">
    <property type="protein sequence ID" value="KAK9132297.1"/>
    <property type="molecule type" value="Genomic_DNA"/>
</dbReference>
<keyword evidence="7" id="KW-1185">Reference proteome</keyword>